<evidence type="ECO:0000256" key="1">
    <source>
        <dbReference type="SAM" id="Coils"/>
    </source>
</evidence>
<evidence type="ECO:0000313" key="4">
    <source>
        <dbReference type="Proteomes" id="UP000683925"/>
    </source>
</evidence>
<gene>
    <name evidence="3" type="ORF">POCTA_138.1.T0220035</name>
</gene>
<dbReference type="Proteomes" id="UP000683925">
    <property type="component" value="Unassembled WGS sequence"/>
</dbReference>
<name>A0A8S1TBV9_PAROT</name>
<feature type="coiled-coil region" evidence="1">
    <location>
        <begin position="372"/>
        <end position="413"/>
    </location>
</feature>
<evidence type="ECO:0000313" key="3">
    <source>
        <dbReference type="EMBL" id="CAD8149097.1"/>
    </source>
</evidence>
<evidence type="ECO:0000256" key="2">
    <source>
        <dbReference type="SAM" id="MobiDB-lite"/>
    </source>
</evidence>
<protein>
    <submittedName>
        <fullName evidence="3">Uncharacterized protein</fullName>
    </submittedName>
</protein>
<dbReference type="AlphaFoldDB" id="A0A8S1TBV9"/>
<sequence length="450" mass="52704">MIDGDEQKKMENEGSYGYFTILAVKFTSSEQQIDRNYNTLIKFYTDKEYQQGDSQENLNKTNEAYKIIKDEKARESYMHKLMIRCYLSQPFDLILPNKQSDKLWPFFIFEVIKEGKSTSEIMQFNFSAQTLTEQKKDVRTKSYMFSNISSALYSKKDDEFIINFIENGKILSQNYKAKFQNQRDQLVKLAIFAKEIFEETKPTLEFHNPNTKQDLNLFKVQHYSIGENSKTVSSKVTNLFFDQVSTKNYFLWNDSYIPPHSLLKTSAQKLASLGQSKTVHFTIGKSQMLVSRDEDLRQIIQVIPLKKEYLAFSRDENVVQLQVLNNTRKYRFHDKQSASQFVQKLISVQNQKASATPLMTEYPFGQHLQNIVRSKKSAIQKLNSLIAQYEQKVQQLKVQRQQLLSEFNDLDLDKVDDDELMINKEKEQQNKQSSFEPASLFKAPVKFKDE</sequence>
<feature type="region of interest" description="Disordered" evidence="2">
    <location>
        <begin position="426"/>
        <end position="450"/>
    </location>
</feature>
<keyword evidence="1" id="KW-0175">Coiled coil</keyword>
<reference evidence="3" key="1">
    <citation type="submission" date="2021-01" db="EMBL/GenBank/DDBJ databases">
        <authorList>
            <consortium name="Genoscope - CEA"/>
            <person name="William W."/>
        </authorList>
    </citation>
    <scope>NUCLEOTIDE SEQUENCE</scope>
</reference>
<dbReference type="OrthoDB" id="295670at2759"/>
<dbReference type="EMBL" id="CAJJDP010000022">
    <property type="protein sequence ID" value="CAD8149097.1"/>
    <property type="molecule type" value="Genomic_DNA"/>
</dbReference>
<comment type="caution">
    <text evidence="3">The sequence shown here is derived from an EMBL/GenBank/DDBJ whole genome shotgun (WGS) entry which is preliminary data.</text>
</comment>
<organism evidence="3 4">
    <name type="scientific">Paramecium octaurelia</name>
    <dbReference type="NCBI Taxonomy" id="43137"/>
    <lineage>
        <taxon>Eukaryota</taxon>
        <taxon>Sar</taxon>
        <taxon>Alveolata</taxon>
        <taxon>Ciliophora</taxon>
        <taxon>Intramacronucleata</taxon>
        <taxon>Oligohymenophorea</taxon>
        <taxon>Peniculida</taxon>
        <taxon>Parameciidae</taxon>
        <taxon>Paramecium</taxon>
    </lineage>
</organism>
<proteinExistence type="predicted"/>
<keyword evidence="4" id="KW-1185">Reference proteome</keyword>
<dbReference type="OMA" id="HYSIGEN"/>
<accession>A0A8S1TBV9</accession>